<evidence type="ECO:0000313" key="2">
    <source>
        <dbReference type="EMBL" id="MFD1314197.1"/>
    </source>
</evidence>
<dbReference type="EMBL" id="JBHTMY010000001">
    <property type="protein sequence ID" value="MFD1314197.1"/>
    <property type="molecule type" value="Genomic_DNA"/>
</dbReference>
<evidence type="ECO:0000256" key="1">
    <source>
        <dbReference type="SAM" id="SignalP"/>
    </source>
</evidence>
<dbReference type="Pfam" id="PF11751">
    <property type="entry name" value="PorP_SprF"/>
    <property type="match status" value="1"/>
</dbReference>
<dbReference type="InterPro" id="IPR019861">
    <property type="entry name" value="PorP/SprF_Bacteroidetes"/>
</dbReference>
<keyword evidence="3" id="KW-1185">Reference proteome</keyword>
<keyword evidence="1" id="KW-0732">Signal</keyword>
<organism evidence="2 3">
    <name type="scientific">Namhaeicola litoreus</name>
    <dbReference type="NCBI Taxonomy" id="1052145"/>
    <lineage>
        <taxon>Bacteria</taxon>
        <taxon>Pseudomonadati</taxon>
        <taxon>Bacteroidota</taxon>
        <taxon>Flavobacteriia</taxon>
        <taxon>Flavobacteriales</taxon>
        <taxon>Flavobacteriaceae</taxon>
        <taxon>Namhaeicola</taxon>
    </lineage>
</organism>
<dbReference type="NCBIfam" id="TIGR03519">
    <property type="entry name" value="T9SS_PorP_fam"/>
    <property type="match status" value="1"/>
</dbReference>
<proteinExistence type="predicted"/>
<protein>
    <submittedName>
        <fullName evidence="2">PorP/SprF family type IX secretion system membrane protein</fullName>
    </submittedName>
</protein>
<dbReference type="RefSeq" id="WP_377175570.1">
    <property type="nucleotide sequence ID" value="NZ_JBHTMY010000001.1"/>
</dbReference>
<feature type="chain" id="PRO_5046636557" evidence="1">
    <location>
        <begin position="20"/>
        <end position="333"/>
    </location>
</feature>
<reference evidence="3" key="1">
    <citation type="journal article" date="2019" name="Int. J. Syst. Evol. Microbiol.">
        <title>The Global Catalogue of Microorganisms (GCM) 10K type strain sequencing project: providing services to taxonomists for standard genome sequencing and annotation.</title>
        <authorList>
            <consortium name="The Broad Institute Genomics Platform"/>
            <consortium name="The Broad Institute Genome Sequencing Center for Infectious Disease"/>
            <person name="Wu L."/>
            <person name="Ma J."/>
        </authorList>
    </citation>
    <scope>NUCLEOTIDE SEQUENCE [LARGE SCALE GENOMIC DNA]</scope>
    <source>
        <strain evidence="3">CCUG 61485</strain>
    </source>
</reference>
<name>A0ABW3XYZ1_9FLAO</name>
<sequence length="333" mass="36949">MLKKLCFYITLLSSSGLLAQDAIFTQFYAAPTMLNPAFTGSTGGLRLGSGYRNQWLGISSNLNTVYATADNWFEGIRSGIGLQVIHQSEELGEYSLSQFQASYALHLQITDDISLFPGIGFGYSINQINSAGLFFEDEIDIGSGLINPGSQDPVLTNLIQGSFGYFDFSAGAVLYAENYWLGAGIKHVNQPNISFLEGEDLSLQPLITFQGGYRKSWHRNQLYGSDPTSFLFITFNGYHQALYNRFDVGLEYGFSRLTLGILASNTLDKILESSDYFLSVNPNIGLKTKSFKIGLSYDIPVSAIGNVGNTFEVTLQFFSPSTYVRKRMWQTKY</sequence>
<dbReference type="Proteomes" id="UP001597201">
    <property type="component" value="Unassembled WGS sequence"/>
</dbReference>
<feature type="signal peptide" evidence="1">
    <location>
        <begin position="1"/>
        <end position="19"/>
    </location>
</feature>
<gene>
    <name evidence="2" type="ORF">ACFQ39_01090</name>
</gene>
<evidence type="ECO:0000313" key="3">
    <source>
        <dbReference type="Proteomes" id="UP001597201"/>
    </source>
</evidence>
<accession>A0ABW3XYZ1</accession>
<comment type="caution">
    <text evidence="2">The sequence shown here is derived from an EMBL/GenBank/DDBJ whole genome shotgun (WGS) entry which is preliminary data.</text>
</comment>